<name>A0A077YUT0_TRITR</name>
<proteinExistence type="predicted"/>
<feature type="transmembrane region" description="Helical" evidence="1">
    <location>
        <begin position="44"/>
        <end position="65"/>
    </location>
</feature>
<evidence type="ECO:0000259" key="2">
    <source>
        <dbReference type="Pfam" id="PF07850"/>
    </source>
</evidence>
<feature type="domain" description="Renin receptor-like C-terminal transmembrane spanning segment" evidence="2">
    <location>
        <begin position="74"/>
        <end position="129"/>
    </location>
</feature>
<dbReference type="GO" id="GO:0030177">
    <property type="term" value="P:positive regulation of Wnt signaling pathway"/>
    <property type="evidence" value="ECO:0007669"/>
    <property type="project" value="TreeGrafter"/>
</dbReference>
<keyword evidence="1" id="KW-1133">Transmembrane helix</keyword>
<keyword evidence="1" id="KW-0472">Membrane</keyword>
<dbReference type="InterPro" id="IPR056780">
    <property type="entry name" value="Renin_r_C"/>
</dbReference>
<feature type="transmembrane region" description="Helical" evidence="1">
    <location>
        <begin position="85"/>
        <end position="105"/>
    </location>
</feature>
<dbReference type="OrthoDB" id="7866065at2759"/>
<evidence type="ECO:0000256" key="1">
    <source>
        <dbReference type="SAM" id="Phobius"/>
    </source>
</evidence>
<dbReference type="EMBL" id="HG805810">
    <property type="protein sequence ID" value="CDW51847.1"/>
    <property type="molecule type" value="Genomic_DNA"/>
</dbReference>
<protein>
    <submittedName>
        <fullName evidence="3">Renin r domain containing protein</fullName>
    </submittedName>
</protein>
<dbReference type="Proteomes" id="UP000030665">
    <property type="component" value="Unassembled WGS sequence"/>
</dbReference>
<dbReference type="AlphaFoldDB" id="A0A077YUT0"/>
<dbReference type="GO" id="GO:0038023">
    <property type="term" value="F:signaling receptor activity"/>
    <property type="evidence" value="ECO:0007669"/>
    <property type="project" value="InterPro"/>
</dbReference>
<evidence type="ECO:0000313" key="3">
    <source>
        <dbReference type="EMBL" id="CDW51847.1"/>
    </source>
</evidence>
<dbReference type="PANTHER" id="PTHR13351:SF1">
    <property type="entry name" value="RENIN RECEPTOR"/>
    <property type="match status" value="1"/>
</dbReference>
<reference evidence="3" key="1">
    <citation type="submission" date="2014-01" db="EMBL/GenBank/DDBJ databases">
        <authorList>
            <person name="Aslett M."/>
        </authorList>
    </citation>
    <scope>NUCLEOTIDE SEQUENCE</scope>
</reference>
<keyword evidence="1" id="KW-0812">Transmembrane</keyword>
<organism evidence="3 4">
    <name type="scientific">Trichuris trichiura</name>
    <name type="common">Whipworm</name>
    <name type="synonym">Trichocephalus trichiurus</name>
    <dbReference type="NCBI Taxonomy" id="36087"/>
    <lineage>
        <taxon>Eukaryota</taxon>
        <taxon>Metazoa</taxon>
        <taxon>Ecdysozoa</taxon>
        <taxon>Nematoda</taxon>
        <taxon>Enoplea</taxon>
        <taxon>Dorylaimia</taxon>
        <taxon>Trichinellida</taxon>
        <taxon>Trichuridae</taxon>
        <taxon>Trichuris</taxon>
    </lineage>
</organism>
<gene>
    <name evidence="3" type="ORF">TTRE_0000010601</name>
</gene>
<dbReference type="GO" id="GO:0009897">
    <property type="term" value="C:external side of plasma membrane"/>
    <property type="evidence" value="ECO:0007669"/>
    <property type="project" value="TreeGrafter"/>
</dbReference>
<keyword evidence="4" id="KW-1185">Reference proteome</keyword>
<evidence type="ECO:0000313" key="4">
    <source>
        <dbReference type="Proteomes" id="UP000030665"/>
    </source>
</evidence>
<reference evidence="3" key="2">
    <citation type="submission" date="2014-03" db="EMBL/GenBank/DDBJ databases">
        <title>The whipworm genome and dual-species transcriptomics of an intimate host-pathogen interaction.</title>
        <authorList>
            <person name="Foth B.J."/>
            <person name="Tsai I.J."/>
            <person name="Reid A.J."/>
            <person name="Bancroft A.J."/>
            <person name="Nichol S."/>
            <person name="Tracey A."/>
            <person name="Holroyd N."/>
            <person name="Cotton J.A."/>
            <person name="Stanley E.J."/>
            <person name="Zarowiecki M."/>
            <person name="Liu J.Z."/>
            <person name="Huckvale T."/>
            <person name="Cooper P.J."/>
            <person name="Grencis R.K."/>
            <person name="Berriman M."/>
        </authorList>
    </citation>
    <scope>NUCLEOTIDE SEQUENCE [LARGE SCALE GENOMIC DNA]</scope>
</reference>
<sequence length="129" mass="14439">MYIRCFSSIILSGDSSTGGRLPVNHVQFSGNGIQSIQVVSNDNVVSVFFLGLVLRECAYIVASMFNNSENSPTNYAFYDENYSVIFNICLWLVIAFACSLLYIGVGMWSMDPGRESIVYRMTMTRAKKD</sequence>
<dbReference type="Pfam" id="PF07850">
    <property type="entry name" value="Renin_r"/>
    <property type="match status" value="1"/>
</dbReference>
<accession>A0A077YUT0</accession>
<dbReference type="InterPro" id="IPR012493">
    <property type="entry name" value="Renin_rcpt"/>
</dbReference>
<dbReference type="STRING" id="36087.A0A077YUT0"/>
<dbReference type="PANTHER" id="PTHR13351">
    <property type="entry name" value="RENIN RECEPTOR"/>
    <property type="match status" value="1"/>
</dbReference>